<dbReference type="InterPro" id="IPR001647">
    <property type="entry name" value="HTH_TetR"/>
</dbReference>
<evidence type="ECO:0000313" key="8">
    <source>
        <dbReference type="Proteomes" id="UP000198741"/>
    </source>
</evidence>
<sequence length="229" mass="24408">MSEQTPSRRERYREQTREEIMAIGLGQIAAGGVAALSMNAIAKQMAVSGAALYRYFAGRDDLLTALVVQAYEDLAQTMETAAAGRHRSAGARVQAVADAYRNWALAKPHCYRLVFSTWLGADHLSSKEVVSASARSMNVFLSALGQLPESGESSGRTVNPALAAELTAWHSRSAEPALPASTLRLGIASWTRLHGLVSLELDGHLRATTIDPALLYSAEVADLIGADAA</sequence>
<reference evidence="7 8" key="1">
    <citation type="submission" date="2016-10" db="EMBL/GenBank/DDBJ databases">
        <authorList>
            <person name="de Groot N.N."/>
        </authorList>
    </citation>
    <scope>NUCLEOTIDE SEQUENCE [LARGE SCALE GENOMIC DNA]</scope>
    <source>
        <strain evidence="8">P4-7,KCTC 19426,CECT 7604</strain>
    </source>
</reference>
<dbReference type="Pfam" id="PF13305">
    <property type="entry name" value="TetR_C_33"/>
    <property type="match status" value="1"/>
</dbReference>
<dbReference type="GO" id="GO:0000976">
    <property type="term" value="F:transcription cis-regulatory region binding"/>
    <property type="evidence" value="ECO:0007669"/>
    <property type="project" value="TreeGrafter"/>
</dbReference>
<dbReference type="InterPro" id="IPR050109">
    <property type="entry name" value="HTH-type_TetR-like_transc_reg"/>
</dbReference>
<evidence type="ECO:0000256" key="2">
    <source>
        <dbReference type="ARBA" id="ARBA00023125"/>
    </source>
</evidence>
<evidence type="ECO:0000256" key="4">
    <source>
        <dbReference type="PROSITE-ProRule" id="PRU00335"/>
    </source>
</evidence>
<accession>A0A1H0JX96</accession>
<proteinExistence type="predicted"/>
<dbReference type="Gene3D" id="1.10.357.10">
    <property type="entry name" value="Tetracycline Repressor, domain 2"/>
    <property type="match status" value="1"/>
</dbReference>
<protein>
    <submittedName>
        <fullName evidence="7">WHG domain-containing protein</fullName>
    </submittedName>
</protein>
<dbReference type="Proteomes" id="UP000198741">
    <property type="component" value="Chromosome I"/>
</dbReference>
<dbReference type="PANTHER" id="PTHR30055">
    <property type="entry name" value="HTH-TYPE TRANSCRIPTIONAL REGULATOR RUTR"/>
    <property type="match status" value="1"/>
</dbReference>
<dbReference type="SUPFAM" id="SSF48498">
    <property type="entry name" value="Tetracyclin repressor-like, C-terminal domain"/>
    <property type="match status" value="1"/>
</dbReference>
<dbReference type="PANTHER" id="PTHR30055:SF243">
    <property type="entry name" value="HTH-TYPE TRANSCRIPTIONAL REGULATOR RV1816"/>
    <property type="match status" value="1"/>
</dbReference>
<name>A0A1H0JX96_9ACTN</name>
<dbReference type="EMBL" id="LT629710">
    <property type="protein sequence ID" value="SDO48306.1"/>
    <property type="molecule type" value="Genomic_DNA"/>
</dbReference>
<dbReference type="InterPro" id="IPR025996">
    <property type="entry name" value="MT1864/Rv1816-like_C"/>
</dbReference>
<evidence type="ECO:0000313" key="7">
    <source>
        <dbReference type="EMBL" id="SDO48306.1"/>
    </source>
</evidence>
<dbReference type="GO" id="GO:0003700">
    <property type="term" value="F:DNA-binding transcription factor activity"/>
    <property type="evidence" value="ECO:0007669"/>
    <property type="project" value="TreeGrafter"/>
</dbReference>
<evidence type="ECO:0000256" key="1">
    <source>
        <dbReference type="ARBA" id="ARBA00023015"/>
    </source>
</evidence>
<evidence type="ECO:0000256" key="3">
    <source>
        <dbReference type="ARBA" id="ARBA00023163"/>
    </source>
</evidence>
<feature type="transmembrane region" description="Helical" evidence="5">
    <location>
        <begin position="20"/>
        <end position="42"/>
    </location>
</feature>
<dbReference type="InterPro" id="IPR009057">
    <property type="entry name" value="Homeodomain-like_sf"/>
</dbReference>
<keyword evidence="8" id="KW-1185">Reference proteome</keyword>
<dbReference type="AlphaFoldDB" id="A0A1H0JX96"/>
<keyword evidence="3" id="KW-0804">Transcription</keyword>
<keyword evidence="2 4" id="KW-0238">DNA-binding</keyword>
<dbReference type="PROSITE" id="PS50977">
    <property type="entry name" value="HTH_TETR_2"/>
    <property type="match status" value="1"/>
</dbReference>
<evidence type="ECO:0000256" key="5">
    <source>
        <dbReference type="SAM" id="Phobius"/>
    </source>
</evidence>
<keyword evidence="5" id="KW-1133">Transmembrane helix</keyword>
<dbReference type="InterPro" id="IPR036271">
    <property type="entry name" value="Tet_transcr_reg_TetR-rel_C_sf"/>
</dbReference>
<gene>
    <name evidence="7" type="ORF">SAMN04515671_1083</name>
</gene>
<organism evidence="7 8">
    <name type="scientific">Nakamurella panacisegetis</name>
    <dbReference type="NCBI Taxonomy" id="1090615"/>
    <lineage>
        <taxon>Bacteria</taxon>
        <taxon>Bacillati</taxon>
        <taxon>Actinomycetota</taxon>
        <taxon>Actinomycetes</taxon>
        <taxon>Nakamurellales</taxon>
        <taxon>Nakamurellaceae</taxon>
        <taxon>Nakamurella</taxon>
    </lineage>
</organism>
<feature type="DNA-binding region" description="H-T-H motif" evidence="4">
    <location>
        <begin position="37"/>
        <end position="56"/>
    </location>
</feature>
<dbReference type="Pfam" id="PF00440">
    <property type="entry name" value="TetR_N"/>
    <property type="match status" value="1"/>
</dbReference>
<keyword evidence="5" id="KW-0472">Membrane</keyword>
<evidence type="ECO:0000259" key="6">
    <source>
        <dbReference type="PROSITE" id="PS50977"/>
    </source>
</evidence>
<feature type="domain" description="HTH tetR-type" evidence="6">
    <location>
        <begin position="14"/>
        <end position="74"/>
    </location>
</feature>
<dbReference type="SUPFAM" id="SSF46689">
    <property type="entry name" value="Homeodomain-like"/>
    <property type="match status" value="1"/>
</dbReference>
<keyword evidence="1" id="KW-0805">Transcription regulation</keyword>
<keyword evidence="5" id="KW-0812">Transmembrane</keyword>